<dbReference type="InterPro" id="IPR053153">
    <property type="entry name" value="APC_K+_Transporter"/>
</dbReference>
<dbReference type="Proteomes" id="UP001139157">
    <property type="component" value="Unassembled WGS sequence"/>
</dbReference>
<dbReference type="Pfam" id="PF13520">
    <property type="entry name" value="AA_permease_2"/>
    <property type="match status" value="1"/>
</dbReference>
<keyword evidence="4 5" id="KW-0472">Membrane</keyword>
<dbReference type="AlphaFoldDB" id="A0A9X2EBB3"/>
<dbReference type="EMBL" id="JAMRXG010000010">
    <property type="protein sequence ID" value="MCM6776325.1"/>
    <property type="molecule type" value="Genomic_DNA"/>
</dbReference>
<keyword evidence="7" id="KW-1185">Reference proteome</keyword>
<keyword evidence="3 5" id="KW-1133">Transmembrane helix</keyword>
<feature type="transmembrane region" description="Helical" evidence="5">
    <location>
        <begin position="169"/>
        <end position="191"/>
    </location>
</feature>
<evidence type="ECO:0000256" key="4">
    <source>
        <dbReference type="ARBA" id="ARBA00023136"/>
    </source>
</evidence>
<dbReference type="InterPro" id="IPR002293">
    <property type="entry name" value="AA/rel_permease1"/>
</dbReference>
<organism evidence="6 7">
    <name type="scientific">Nocardia pulmonis</name>
    <dbReference type="NCBI Taxonomy" id="2951408"/>
    <lineage>
        <taxon>Bacteria</taxon>
        <taxon>Bacillati</taxon>
        <taxon>Actinomycetota</taxon>
        <taxon>Actinomycetes</taxon>
        <taxon>Mycobacteriales</taxon>
        <taxon>Nocardiaceae</taxon>
        <taxon>Nocardia</taxon>
    </lineage>
</organism>
<sequence length="606" mass="64275">MDTAAQRDLIPDRRERRRQSAAHRFTALGGVAALSLNALSSLAYGPELLLATLVTVGASAARYTTAVAIAVTALLIILVWSHRRAIATFPEGGGSYVIATRELGRGSSLIAAAAAVIDQVLTVAIGLAAGTAVLGSVFPLVADHPLATALIALAALTLLNLFGIAESAAVLLVPTLLYVVVIAAVVVVGLLRGEPVAEIGTPADLYDLPGVIGPWVALRAFALGSASLTGLEVVADNAAAFRAPAARRAQRTELMLGLLLAVLLLGIAKDIAALDILPRDGVTVLAQLVAAACGTGILFHAAGLVIAGTLGLAANTGFAGLPMLLSRLARDRRMPYLFALRAERPVFRYAVAGLAALAALALICARARVELLVPIYAVAVFVGFTVTQVGLVRHWVDGHGPRWRWQVLVGTIGAAATAVIAIVVFLAEFAEATWVLLFAVPALMLLFDRTEHYYREVADHLGLGTEIPVPQWDSTKKTIVVVPVATVGWLTRRALEAARRMGDEVHPIAVDVDARLTAALVERWRAWDPGLELRVLPSPCERLVEPIADYADSLTAPDTLVIVLLPRIESRRRRYRLLHNQRAPLIMSTLTGRTDTIAATITFHVD</sequence>
<dbReference type="GO" id="GO:0016020">
    <property type="term" value="C:membrane"/>
    <property type="evidence" value="ECO:0007669"/>
    <property type="project" value="UniProtKB-SubCell"/>
</dbReference>
<evidence type="ECO:0000256" key="1">
    <source>
        <dbReference type="ARBA" id="ARBA00004141"/>
    </source>
</evidence>
<feature type="transmembrane region" description="Helical" evidence="5">
    <location>
        <begin position="254"/>
        <end position="277"/>
    </location>
</feature>
<dbReference type="PANTHER" id="PTHR47704">
    <property type="entry name" value="POTASSIUM TRANSPORTER KIMA"/>
    <property type="match status" value="1"/>
</dbReference>
<feature type="transmembrane region" description="Helical" evidence="5">
    <location>
        <begin position="60"/>
        <end position="80"/>
    </location>
</feature>
<evidence type="ECO:0000256" key="2">
    <source>
        <dbReference type="ARBA" id="ARBA00022692"/>
    </source>
</evidence>
<evidence type="ECO:0000313" key="7">
    <source>
        <dbReference type="Proteomes" id="UP001139157"/>
    </source>
</evidence>
<feature type="transmembrane region" description="Helical" evidence="5">
    <location>
        <begin position="109"/>
        <end position="138"/>
    </location>
</feature>
<evidence type="ECO:0000313" key="6">
    <source>
        <dbReference type="EMBL" id="MCM6776325.1"/>
    </source>
</evidence>
<gene>
    <name evidence="6" type="ORF">NDR86_22830</name>
</gene>
<feature type="transmembrane region" description="Helical" evidence="5">
    <location>
        <begin position="211"/>
        <end position="234"/>
    </location>
</feature>
<proteinExistence type="predicted"/>
<feature type="transmembrane region" description="Helical" evidence="5">
    <location>
        <begin position="297"/>
        <end position="325"/>
    </location>
</feature>
<feature type="transmembrane region" description="Helical" evidence="5">
    <location>
        <begin position="407"/>
        <end position="426"/>
    </location>
</feature>
<keyword evidence="2 5" id="KW-0812">Transmembrane</keyword>
<dbReference type="Gene3D" id="1.20.1740.10">
    <property type="entry name" value="Amino acid/polyamine transporter I"/>
    <property type="match status" value="1"/>
</dbReference>
<feature type="transmembrane region" description="Helical" evidence="5">
    <location>
        <begin position="144"/>
        <end position="162"/>
    </location>
</feature>
<protein>
    <submittedName>
        <fullName evidence="6">Amino acid permease</fullName>
    </submittedName>
</protein>
<reference evidence="6" key="1">
    <citation type="submission" date="2022-06" db="EMBL/GenBank/DDBJ databases">
        <title>Novel species in genus nocardia.</title>
        <authorList>
            <person name="Li F."/>
        </authorList>
    </citation>
    <scope>NUCLEOTIDE SEQUENCE</scope>
    <source>
        <strain evidence="6">CDC141</strain>
    </source>
</reference>
<accession>A0A9X2EBB3</accession>
<dbReference type="PANTHER" id="PTHR47704:SF1">
    <property type="entry name" value="POTASSIUM TRANSPORTER KIMA"/>
    <property type="match status" value="1"/>
</dbReference>
<evidence type="ECO:0000256" key="5">
    <source>
        <dbReference type="SAM" id="Phobius"/>
    </source>
</evidence>
<evidence type="ECO:0000256" key="3">
    <source>
        <dbReference type="ARBA" id="ARBA00022989"/>
    </source>
</evidence>
<feature type="transmembrane region" description="Helical" evidence="5">
    <location>
        <begin position="432"/>
        <end position="447"/>
    </location>
</feature>
<dbReference type="GO" id="GO:0022857">
    <property type="term" value="F:transmembrane transporter activity"/>
    <property type="evidence" value="ECO:0007669"/>
    <property type="project" value="InterPro"/>
</dbReference>
<feature type="transmembrane region" description="Helical" evidence="5">
    <location>
        <begin position="375"/>
        <end position="395"/>
    </location>
</feature>
<name>A0A9X2EBB3_9NOCA</name>
<feature type="transmembrane region" description="Helical" evidence="5">
    <location>
        <begin position="346"/>
        <end position="369"/>
    </location>
</feature>
<dbReference type="RefSeq" id="WP_251914636.1">
    <property type="nucleotide sequence ID" value="NZ_JAMRXG010000010.1"/>
</dbReference>
<comment type="subcellular location">
    <subcellularLocation>
        <location evidence="1">Membrane</location>
        <topology evidence="1">Multi-pass membrane protein</topology>
    </subcellularLocation>
</comment>
<feature type="transmembrane region" description="Helical" evidence="5">
    <location>
        <begin position="21"/>
        <end position="40"/>
    </location>
</feature>
<comment type="caution">
    <text evidence="6">The sequence shown here is derived from an EMBL/GenBank/DDBJ whole genome shotgun (WGS) entry which is preliminary data.</text>
</comment>